<feature type="domain" description="Calcineurin-like phosphoesterase" evidence="2">
    <location>
        <begin position="142"/>
        <end position="329"/>
    </location>
</feature>
<dbReference type="Gene3D" id="2.60.40.10">
    <property type="entry name" value="Immunoglobulins"/>
    <property type="match status" value="1"/>
</dbReference>
<comment type="caution">
    <text evidence="5">The sequence shown here is derived from an EMBL/GenBank/DDBJ whole genome shotgun (WGS) entry which is preliminary data.</text>
</comment>
<dbReference type="PANTHER" id="PTHR43143:SF6">
    <property type="entry name" value="BLL3016 PROTEIN"/>
    <property type="match status" value="1"/>
</dbReference>
<evidence type="ECO:0000259" key="4">
    <source>
        <dbReference type="Pfam" id="PF16371"/>
    </source>
</evidence>
<dbReference type="GO" id="GO:0016787">
    <property type="term" value="F:hydrolase activity"/>
    <property type="evidence" value="ECO:0007669"/>
    <property type="project" value="InterPro"/>
</dbReference>
<dbReference type="Proteomes" id="UP000621516">
    <property type="component" value="Unassembled WGS sequence"/>
</dbReference>
<feature type="domain" description="Calcineurin-like phosphoesterase C-terminal" evidence="3">
    <location>
        <begin position="349"/>
        <end position="516"/>
    </location>
</feature>
<dbReference type="InterPro" id="IPR029052">
    <property type="entry name" value="Metallo-depent_PP-like"/>
</dbReference>
<dbReference type="Pfam" id="PF00149">
    <property type="entry name" value="Metallophos"/>
    <property type="match status" value="1"/>
</dbReference>
<dbReference type="SUPFAM" id="SSF56300">
    <property type="entry name" value="Metallo-dependent phosphatases"/>
    <property type="match status" value="1"/>
</dbReference>
<reference evidence="5 6" key="1">
    <citation type="journal article" date="2018" name="J. Microbiol.">
        <title>Aestuariibaculum marinum sp. nov., a marine bacterium isolated from seawater in South Korea.</title>
        <authorList>
            <person name="Choi J."/>
            <person name="Lee D."/>
            <person name="Jang J.H."/>
            <person name="Cha S."/>
            <person name="Seo T."/>
        </authorList>
    </citation>
    <scope>NUCLEOTIDE SEQUENCE [LARGE SCALE GENOMIC DNA]</scope>
    <source>
        <strain evidence="5 6">IP7</strain>
    </source>
</reference>
<dbReference type="EMBL" id="JACVXD010000008">
    <property type="protein sequence ID" value="MBD0824930.1"/>
    <property type="molecule type" value="Genomic_DNA"/>
</dbReference>
<accession>A0A8J6PWE0</accession>
<proteinExistence type="predicted"/>
<name>A0A8J6PWE0_9FLAO</name>
<evidence type="ECO:0000259" key="3">
    <source>
        <dbReference type="Pfam" id="PF16370"/>
    </source>
</evidence>
<dbReference type="InterPro" id="IPR051918">
    <property type="entry name" value="STPP_CPPED1"/>
</dbReference>
<dbReference type="AlphaFoldDB" id="A0A8J6PWE0"/>
<dbReference type="PANTHER" id="PTHR43143">
    <property type="entry name" value="METALLOPHOSPHOESTERASE, CALCINEURIN SUPERFAMILY"/>
    <property type="match status" value="1"/>
</dbReference>
<evidence type="ECO:0000259" key="2">
    <source>
        <dbReference type="Pfam" id="PF00149"/>
    </source>
</evidence>
<evidence type="ECO:0000313" key="5">
    <source>
        <dbReference type="EMBL" id="MBD0824930.1"/>
    </source>
</evidence>
<dbReference type="SUPFAM" id="SSF117074">
    <property type="entry name" value="Hypothetical protein PA1324"/>
    <property type="match status" value="1"/>
</dbReference>
<dbReference type="Gene3D" id="3.60.21.10">
    <property type="match status" value="1"/>
</dbReference>
<dbReference type="InterPro" id="IPR032288">
    <property type="entry name" value="Metallophos_C"/>
</dbReference>
<dbReference type="InterPro" id="IPR032285">
    <property type="entry name" value="Metallophos_N"/>
</dbReference>
<gene>
    <name evidence="5" type="ORF">ICJ85_12970</name>
</gene>
<organism evidence="5 6">
    <name type="scientific">Aestuariibaculum marinum</name>
    <dbReference type="NCBI Taxonomy" id="2683592"/>
    <lineage>
        <taxon>Bacteria</taxon>
        <taxon>Pseudomonadati</taxon>
        <taxon>Bacteroidota</taxon>
        <taxon>Flavobacteriia</taxon>
        <taxon>Flavobacteriales</taxon>
        <taxon>Flavobacteriaceae</taxon>
    </lineage>
</organism>
<feature type="chain" id="PRO_5035196327" evidence="1">
    <location>
        <begin position="25"/>
        <end position="537"/>
    </location>
</feature>
<evidence type="ECO:0000313" key="6">
    <source>
        <dbReference type="Proteomes" id="UP000621516"/>
    </source>
</evidence>
<dbReference type="Pfam" id="PF16370">
    <property type="entry name" value="MetallophosC"/>
    <property type="match status" value="1"/>
</dbReference>
<dbReference type="RefSeq" id="WP_188224224.1">
    <property type="nucleotide sequence ID" value="NZ_JACVXD010000008.1"/>
</dbReference>
<keyword evidence="1" id="KW-0732">Signal</keyword>
<sequence length="537" mass="60862">MKYLKLNKIMALAVFSAVSLNASAQDKVTGYVFNDQNKNNKKDKTEKGISHVAVTNGEQVVLTDNNGKYELPLGDDNIISVVKPSGYNLAVDENNLPVFFYNHKPKGSPELKFKGVSPTGKLPKSVDFGLIKTEENTDFTALVFGDPQPYTLEEIEYFKKGIIEEVEGVKNIPFGISLGDLVGNDLDLFNPYIEAVKAVGVPWYNVLGNHDMNFDATTDKLSDETYEAHFGPANYAFNYGKVHFIVLDDILYPDPRALGKYWGGFREDQIRFVENDLKFVPKDHLIVLAFHIPLSEPDNDTFRDYDRDRLFSLLKDYPNTLSLSAHTHIQKQDFFGEKEGWLREKPHHEYNVGTTSGDWYSGKLNEVGVPVSTMRDGTPKGYAFIHFKDNTYNIEYKVAGKPREYQIEVFAPKVVAKGKRTKSGIYANFFMGNAQDEVLYRIDKGEWKAMTHVEDYDPSYAALVYEWDTSEVLLAGKRGSNPIISNHLWRGKIPTKLKAGEHTIEVKATDMFGNEYYQTSSYRIEELSNTTKTDLAK</sequence>
<feature type="signal peptide" evidence="1">
    <location>
        <begin position="1"/>
        <end position="24"/>
    </location>
</feature>
<feature type="domain" description="Calcineurin-like phosphoesterase N-terminal" evidence="4">
    <location>
        <begin position="44"/>
        <end position="113"/>
    </location>
</feature>
<dbReference type="InterPro" id="IPR004843">
    <property type="entry name" value="Calcineurin-like_PHP"/>
</dbReference>
<evidence type="ECO:0000256" key="1">
    <source>
        <dbReference type="SAM" id="SignalP"/>
    </source>
</evidence>
<dbReference type="InterPro" id="IPR013783">
    <property type="entry name" value="Ig-like_fold"/>
</dbReference>
<keyword evidence="6" id="KW-1185">Reference proteome</keyword>
<dbReference type="Pfam" id="PF16371">
    <property type="entry name" value="MetallophosN"/>
    <property type="match status" value="1"/>
</dbReference>
<protein>
    <submittedName>
        <fullName evidence="5">Calcineurin-like phosphoesterase family protein</fullName>
    </submittedName>
</protein>